<protein>
    <recommendedName>
        <fullName evidence="3">TonB C-terminal domain-containing protein</fullName>
    </recommendedName>
</protein>
<accession>A0ABR7IVZ7</accession>
<keyword evidence="2" id="KW-1185">Reference proteome</keyword>
<dbReference type="EMBL" id="JACRUN010000001">
    <property type="protein sequence ID" value="MBC5833954.1"/>
    <property type="molecule type" value="Genomic_DNA"/>
</dbReference>
<proteinExistence type="predicted"/>
<evidence type="ECO:0000313" key="1">
    <source>
        <dbReference type="EMBL" id="MBC5833954.1"/>
    </source>
</evidence>
<evidence type="ECO:0008006" key="3">
    <source>
        <dbReference type="Google" id="ProtNLM"/>
    </source>
</evidence>
<gene>
    <name evidence="1" type="ORF">H8R27_03570</name>
</gene>
<dbReference type="RefSeq" id="WP_166125176.1">
    <property type="nucleotide sequence ID" value="NZ_JACRUN010000001.1"/>
</dbReference>
<dbReference type="Proteomes" id="UP000605990">
    <property type="component" value="Unassembled WGS sequence"/>
</dbReference>
<comment type="caution">
    <text evidence="1">The sequence shown here is derived from an EMBL/GenBank/DDBJ whole genome shotgun (WGS) entry which is preliminary data.</text>
</comment>
<evidence type="ECO:0000313" key="2">
    <source>
        <dbReference type="Proteomes" id="UP000605990"/>
    </source>
</evidence>
<dbReference type="PROSITE" id="PS51257">
    <property type="entry name" value="PROKAR_LIPOPROTEIN"/>
    <property type="match status" value="1"/>
</dbReference>
<sequence length="275" mass="32932">MKRLFLILIIVFLFSCGKSKIVNFDNINYLKSGNNLDSLCKVETERAENDIKKGKIVYFHFFGMVAKYDSDLEFNELLLKNNIKVDSALYYCTADELEYCYPNRMYREIENLHGKNFIDSLRNIADKQFITKHPDKIYDYFVCDQNSLYPNDKSYYDFVRRDTVPIFLNNKNYTRYSQNYENDFLKSVEYPNDFVFKKENDTLVSRISAEFTLFKNGNIKNVDIQTYFYNKINEKHSFYYSEKMKEFILKTKWVPARNKDITVNCKVLLLIFLDK</sequence>
<reference evidence="1 2" key="1">
    <citation type="submission" date="2020-08" db="EMBL/GenBank/DDBJ databases">
        <title>Description of novel Flavobacterium F-408 isolate.</title>
        <authorList>
            <person name="Saticioglu I.B."/>
            <person name="Duman M."/>
            <person name="Altun S."/>
        </authorList>
    </citation>
    <scope>NUCLEOTIDE SEQUENCE [LARGE SCALE GENOMIC DNA]</scope>
    <source>
        <strain evidence="1 2">F-408</strain>
    </source>
</reference>
<organism evidence="1 2">
    <name type="scientific">Flavobacterium bernardetii</name>
    <dbReference type="NCBI Taxonomy" id="2813823"/>
    <lineage>
        <taxon>Bacteria</taxon>
        <taxon>Pseudomonadati</taxon>
        <taxon>Bacteroidota</taxon>
        <taxon>Flavobacteriia</taxon>
        <taxon>Flavobacteriales</taxon>
        <taxon>Flavobacteriaceae</taxon>
        <taxon>Flavobacterium</taxon>
    </lineage>
</organism>
<name>A0ABR7IVZ7_9FLAO</name>